<dbReference type="InterPro" id="IPR006439">
    <property type="entry name" value="HAD-SF_hydro_IA"/>
</dbReference>
<name>A0A328P558_9GAMM</name>
<dbReference type="EMBL" id="NFZS01000001">
    <property type="protein sequence ID" value="RAO76760.1"/>
    <property type="molecule type" value="Genomic_DNA"/>
</dbReference>
<accession>A0A328P558</accession>
<keyword evidence="2" id="KW-1185">Reference proteome</keyword>
<dbReference type="Gene3D" id="3.40.50.1000">
    <property type="entry name" value="HAD superfamily/HAD-like"/>
    <property type="match status" value="1"/>
</dbReference>
<comment type="caution">
    <text evidence="1">The sequence shown here is derived from an EMBL/GenBank/DDBJ whole genome shotgun (WGS) entry which is preliminary data.</text>
</comment>
<dbReference type="InterPro" id="IPR023198">
    <property type="entry name" value="PGP-like_dom2"/>
</dbReference>
<dbReference type="Proteomes" id="UP000248926">
    <property type="component" value="Unassembled WGS sequence"/>
</dbReference>
<dbReference type="InterPro" id="IPR036412">
    <property type="entry name" value="HAD-like_sf"/>
</dbReference>
<dbReference type="PANTHER" id="PTHR43611">
    <property type="entry name" value="ALPHA-D-GLUCOSE 1-PHOSPHATE PHOSPHATASE"/>
    <property type="match status" value="1"/>
</dbReference>
<dbReference type="RefSeq" id="WP_111980828.1">
    <property type="nucleotide sequence ID" value="NZ_NFZS01000001.1"/>
</dbReference>
<dbReference type="PRINTS" id="PR00413">
    <property type="entry name" value="HADHALOGNASE"/>
</dbReference>
<reference evidence="1 2" key="1">
    <citation type="journal article" date="2018" name="Genet. Mol. Biol.">
        <title>The genome sequence of Dyella jiangningensis FCAV SCS01 from a lignocellulose-decomposing microbial consortium metagenome reveals potential for biotechnological applications.</title>
        <authorList>
            <person name="Desiderato J.G."/>
            <person name="Alvarenga D.O."/>
            <person name="Constancio M.T.L."/>
            <person name="Alves L.M.C."/>
            <person name="Varani A.M."/>
        </authorList>
    </citation>
    <scope>NUCLEOTIDE SEQUENCE [LARGE SCALE GENOMIC DNA]</scope>
    <source>
        <strain evidence="1 2">FCAV SCS01</strain>
    </source>
</reference>
<sequence>MLRCVLFDLDDVLVDYDRSIRVGHLAQAIGSTSEAVCAAIYASGIEDAADRGALTPQAYLDALGAQLQQPISEENWTAARRAATQVRPDVLALAHRVARRVPIALLTNNGVLMARQLPVIAPALFPLFAGRAFASAEFGASKPDPQVYIACIERLGVSPEATLFIDDNEANVKGALDAGLHAHHYRDLTGLLRALDWFGLP</sequence>
<dbReference type="OrthoDB" id="9797415at2"/>
<dbReference type="InterPro" id="IPR023214">
    <property type="entry name" value="HAD_sf"/>
</dbReference>
<dbReference type="AlphaFoldDB" id="A0A328P558"/>
<dbReference type="NCBIfam" id="TIGR01509">
    <property type="entry name" value="HAD-SF-IA-v3"/>
    <property type="match status" value="1"/>
</dbReference>
<dbReference type="Gene3D" id="1.10.150.240">
    <property type="entry name" value="Putative phosphatase, domain 2"/>
    <property type="match status" value="1"/>
</dbReference>
<gene>
    <name evidence="1" type="ORF">CA260_02230</name>
</gene>
<dbReference type="SFLD" id="SFLDG01129">
    <property type="entry name" value="C1.5:_HAD__Beta-PGM__Phosphata"/>
    <property type="match status" value="1"/>
</dbReference>
<dbReference type="CDD" id="cd02603">
    <property type="entry name" value="HAD_sEH-N_like"/>
    <property type="match status" value="1"/>
</dbReference>
<evidence type="ECO:0008006" key="3">
    <source>
        <dbReference type="Google" id="ProtNLM"/>
    </source>
</evidence>
<organism evidence="1 2">
    <name type="scientific">Dyella jiangningensis</name>
    <dbReference type="NCBI Taxonomy" id="1379159"/>
    <lineage>
        <taxon>Bacteria</taxon>
        <taxon>Pseudomonadati</taxon>
        <taxon>Pseudomonadota</taxon>
        <taxon>Gammaproteobacteria</taxon>
        <taxon>Lysobacterales</taxon>
        <taxon>Rhodanobacteraceae</taxon>
        <taxon>Dyella</taxon>
    </lineage>
</organism>
<proteinExistence type="predicted"/>
<evidence type="ECO:0000313" key="2">
    <source>
        <dbReference type="Proteomes" id="UP000248926"/>
    </source>
</evidence>
<evidence type="ECO:0000313" key="1">
    <source>
        <dbReference type="EMBL" id="RAO76760.1"/>
    </source>
</evidence>
<dbReference type="SFLD" id="SFLDS00003">
    <property type="entry name" value="Haloacid_Dehalogenase"/>
    <property type="match status" value="1"/>
</dbReference>
<dbReference type="Pfam" id="PF00702">
    <property type="entry name" value="Hydrolase"/>
    <property type="match status" value="1"/>
</dbReference>
<protein>
    <recommendedName>
        <fullName evidence="3">Hydrolase</fullName>
    </recommendedName>
</protein>
<dbReference type="SUPFAM" id="SSF56784">
    <property type="entry name" value="HAD-like"/>
    <property type="match status" value="1"/>
</dbReference>
<dbReference type="PANTHER" id="PTHR43611:SF3">
    <property type="entry name" value="FLAVIN MONONUCLEOTIDE HYDROLASE 1, CHLOROPLATIC"/>
    <property type="match status" value="1"/>
</dbReference>